<name>A0ABX0MRC5_9BURK</name>
<gene>
    <name evidence="2" type="ORF">F1735_11475</name>
</gene>
<evidence type="ECO:0000313" key="3">
    <source>
        <dbReference type="Proteomes" id="UP000610594"/>
    </source>
</evidence>
<reference evidence="2 3" key="1">
    <citation type="submission" date="2019-10" db="EMBL/GenBank/DDBJ databases">
        <title>Taxonomy of Antarctic Massilia spp.: description of Massilia rubra sp. nov., Massilia aquatica sp. nov., Massilia mucilaginosa sp. nov., Massilia frigida sp. nov. isolated from streams, lakes and regoliths.</title>
        <authorList>
            <person name="Holochova P."/>
            <person name="Sedlacek I."/>
            <person name="Kralova S."/>
            <person name="Maslanova I."/>
            <person name="Busse H.-J."/>
            <person name="Stankova E."/>
            <person name="Vrbovska V."/>
            <person name="Kovarovic V."/>
            <person name="Bartak M."/>
            <person name="Svec P."/>
            <person name="Pantucek R."/>
        </authorList>
    </citation>
    <scope>NUCLEOTIDE SEQUENCE [LARGE SCALE GENOMIC DNA]</scope>
    <source>
        <strain evidence="2 3">CCM 8694</strain>
    </source>
</reference>
<sequence>MGRKFASWAEEFEDIGFQKGTEKGQAEGWAKGRTEGHLSALRGVLTQLLRKRFGNLPEPVEQRIGQASLAQLEQWFARSLDAPGLEAVFGNGAASS</sequence>
<evidence type="ECO:0000313" key="2">
    <source>
        <dbReference type="EMBL" id="NHZ62916.1"/>
    </source>
</evidence>
<keyword evidence="3" id="KW-1185">Reference proteome</keyword>
<dbReference type="Pfam" id="PF14261">
    <property type="entry name" value="DUF4351"/>
    <property type="match status" value="1"/>
</dbReference>
<evidence type="ECO:0000259" key="1">
    <source>
        <dbReference type="Pfam" id="PF14261"/>
    </source>
</evidence>
<dbReference type="Proteomes" id="UP000610594">
    <property type="component" value="Unassembled WGS sequence"/>
</dbReference>
<dbReference type="PANTHER" id="PTHR35586">
    <property type="entry name" value="SLL1691 PROTEIN"/>
    <property type="match status" value="1"/>
</dbReference>
<dbReference type="PANTHER" id="PTHR35586:SF1">
    <property type="entry name" value="SLL1691 PROTEIN"/>
    <property type="match status" value="1"/>
</dbReference>
<comment type="caution">
    <text evidence="2">The sequence shown here is derived from an EMBL/GenBank/DDBJ whole genome shotgun (WGS) entry which is preliminary data.</text>
</comment>
<dbReference type="EMBL" id="WHJF01000024">
    <property type="protein sequence ID" value="NHZ62916.1"/>
    <property type="molecule type" value="Genomic_DNA"/>
</dbReference>
<proteinExistence type="predicted"/>
<protein>
    <recommendedName>
        <fullName evidence="1">DUF4351 domain-containing protein</fullName>
    </recommendedName>
</protein>
<accession>A0ABX0MRC5</accession>
<dbReference type="RefSeq" id="WP_167237050.1">
    <property type="nucleotide sequence ID" value="NZ_WHJF01000024.1"/>
</dbReference>
<organism evidence="2 3">
    <name type="scientific">Massilia genomosp. 1</name>
    <dbReference type="NCBI Taxonomy" id="2609280"/>
    <lineage>
        <taxon>Bacteria</taxon>
        <taxon>Pseudomonadati</taxon>
        <taxon>Pseudomonadota</taxon>
        <taxon>Betaproteobacteria</taxon>
        <taxon>Burkholderiales</taxon>
        <taxon>Oxalobacteraceae</taxon>
        <taxon>Telluria group</taxon>
        <taxon>Massilia</taxon>
    </lineage>
</organism>
<feature type="domain" description="DUF4351" evidence="1">
    <location>
        <begin position="43"/>
        <end position="81"/>
    </location>
</feature>
<dbReference type="InterPro" id="IPR025587">
    <property type="entry name" value="DUF4351"/>
</dbReference>